<proteinExistence type="inferred from homology"/>
<feature type="region of interest" description="Disordered" evidence="6">
    <location>
        <begin position="1"/>
        <end position="21"/>
    </location>
</feature>
<evidence type="ECO:0000256" key="4">
    <source>
        <dbReference type="HAMAP-Rule" id="MF_00724"/>
    </source>
</evidence>
<evidence type="ECO:0000256" key="5">
    <source>
        <dbReference type="NCBIfam" id="TIGR00205"/>
    </source>
</evidence>
<evidence type="ECO:0000313" key="7">
    <source>
        <dbReference type="EMBL" id="MFD1360334.1"/>
    </source>
</evidence>
<dbReference type="NCBIfam" id="TIGR00205">
    <property type="entry name" value="fliE"/>
    <property type="match status" value="1"/>
</dbReference>
<keyword evidence="7" id="KW-0969">Cilium</keyword>
<organism evidence="7 8">
    <name type="scientific">Lentibacillus salinarum</name>
    <dbReference type="NCBI Taxonomy" id="446820"/>
    <lineage>
        <taxon>Bacteria</taxon>
        <taxon>Bacillati</taxon>
        <taxon>Bacillota</taxon>
        <taxon>Bacilli</taxon>
        <taxon>Bacillales</taxon>
        <taxon>Bacillaceae</taxon>
        <taxon>Lentibacillus</taxon>
    </lineage>
</organism>
<name>A0ABW3ZPZ1_9BACI</name>
<keyword evidence="7" id="KW-0282">Flagellum</keyword>
<dbReference type="PANTHER" id="PTHR34653:SF1">
    <property type="entry name" value="FLAGELLAR HOOK-BASAL BODY COMPLEX PROTEIN FLIE"/>
    <property type="match status" value="1"/>
</dbReference>
<dbReference type="Proteomes" id="UP001597178">
    <property type="component" value="Unassembled WGS sequence"/>
</dbReference>
<keyword evidence="8" id="KW-1185">Reference proteome</keyword>
<comment type="similarity">
    <text evidence="2 4">Belongs to the FliE family.</text>
</comment>
<dbReference type="InterPro" id="IPR001624">
    <property type="entry name" value="FliE"/>
</dbReference>
<evidence type="ECO:0000313" key="8">
    <source>
        <dbReference type="Proteomes" id="UP001597178"/>
    </source>
</evidence>
<gene>
    <name evidence="4 7" type="primary">fliE</name>
    <name evidence="7" type="ORF">ACFQ4A_01420</name>
</gene>
<dbReference type="RefSeq" id="WP_382397047.1">
    <property type="nucleotide sequence ID" value="NZ_JBHTNH010000002.1"/>
</dbReference>
<evidence type="ECO:0000256" key="2">
    <source>
        <dbReference type="ARBA" id="ARBA00009272"/>
    </source>
</evidence>
<sequence>MSTFLNGAGNTQAVMPNTDTAKQTVTPNEVHQQFADTLKTAIDSVNNAQVNSDNKTEALAKGQVDDLHDVMIAAQKASVTLESSVQIQRKVIDAYNEIMRMQI</sequence>
<dbReference type="Pfam" id="PF02049">
    <property type="entry name" value="FliE"/>
    <property type="match status" value="1"/>
</dbReference>
<evidence type="ECO:0000256" key="1">
    <source>
        <dbReference type="ARBA" id="ARBA00004117"/>
    </source>
</evidence>
<dbReference type="PRINTS" id="PR01006">
    <property type="entry name" value="FLGHOOKFLIE"/>
</dbReference>
<dbReference type="EMBL" id="JBHTNH010000002">
    <property type="protein sequence ID" value="MFD1360334.1"/>
    <property type="molecule type" value="Genomic_DNA"/>
</dbReference>
<dbReference type="PANTHER" id="PTHR34653">
    <property type="match status" value="1"/>
</dbReference>
<protein>
    <recommendedName>
        <fullName evidence="4 5">Flagellar hook-basal body complex protein FliE</fullName>
    </recommendedName>
</protein>
<dbReference type="HAMAP" id="MF_00724">
    <property type="entry name" value="FliE"/>
    <property type="match status" value="1"/>
</dbReference>
<keyword evidence="3 4" id="KW-0975">Bacterial flagellum</keyword>
<keyword evidence="7" id="KW-0966">Cell projection</keyword>
<reference evidence="8" key="1">
    <citation type="journal article" date="2019" name="Int. J. Syst. Evol. Microbiol.">
        <title>The Global Catalogue of Microorganisms (GCM) 10K type strain sequencing project: providing services to taxonomists for standard genome sequencing and annotation.</title>
        <authorList>
            <consortium name="The Broad Institute Genomics Platform"/>
            <consortium name="The Broad Institute Genome Sequencing Center for Infectious Disease"/>
            <person name="Wu L."/>
            <person name="Ma J."/>
        </authorList>
    </citation>
    <scope>NUCLEOTIDE SEQUENCE [LARGE SCALE GENOMIC DNA]</scope>
    <source>
        <strain evidence="8">CCUG 54822</strain>
    </source>
</reference>
<comment type="subcellular location">
    <subcellularLocation>
        <location evidence="1 4">Bacterial flagellum basal body</location>
    </subcellularLocation>
</comment>
<evidence type="ECO:0000256" key="6">
    <source>
        <dbReference type="SAM" id="MobiDB-lite"/>
    </source>
</evidence>
<comment type="caution">
    <text evidence="7">The sequence shown here is derived from an EMBL/GenBank/DDBJ whole genome shotgun (WGS) entry which is preliminary data.</text>
</comment>
<evidence type="ECO:0000256" key="3">
    <source>
        <dbReference type="ARBA" id="ARBA00023143"/>
    </source>
</evidence>
<accession>A0ABW3ZPZ1</accession>